<protein>
    <submittedName>
        <fullName evidence="1">Uncharacterized protein</fullName>
    </submittedName>
</protein>
<reference evidence="1 2" key="1">
    <citation type="journal article" date="2012" name="J. Bacteriol.">
        <title>Draft Genome Sequence of Cecembia lonarensis Strain LW9T, Isolated from Lonar Lake, a Haloalkaline Lake in India.</title>
        <authorList>
            <person name="Shivaji S."/>
            <person name="Ara S."/>
            <person name="Singh A."/>
            <person name="Pinnaka A.K."/>
        </authorList>
    </citation>
    <scope>NUCLEOTIDE SEQUENCE [LARGE SCALE GENOMIC DNA]</scope>
    <source>
        <strain evidence="1 2">LW9</strain>
    </source>
</reference>
<dbReference type="EMBL" id="AMGM01000005">
    <property type="protein sequence ID" value="EKB50788.1"/>
    <property type="molecule type" value="Genomic_DNA"/>
</dbReference>
<comment type="caution">
    <text evidence="1">The sequence shown here is derived from an EMBL/GenBank/DDBJ whole genome shotgun (WGS) entry which is preliminary data.</text>
</comment>
<accession>K1LKD8</accession>
<sequence length="36" mass="4460">MKLDWTKAFKNKIIFCSNRLFKEVVKQKLDWETNEK</sequence>
<keyword evidence="2" id="KW-1185">Reference proteome</keyword>
<gene>
    <name evidence="1" type="ORF">B879_00533</name>
</gene>
<dbReference type="AlphaFoldDB" id="K1LKD8"/>
<proteinExistence type="predicted"/>
<evidence type="ECO:0000313" key="1">
    <source>
        <dbReference type="EMBL" id="EKB50788.1"/>
    </source>
</evidence>
<dbReference type="Proteomes" id="UP000004478">
    <property type="component" value="Unassembled WGS sequence"/>
</dbReference>
<organism evidence="1 2">
    <name type="scientific">Cecembia lonarensis (strain CCUG 58316 / KCTC 22772 / LW9)</name>
    <dbReference type="NCBI Taxonomy" id="1225176"/>
    <lineage>
        <taxon>Bacteria</taxon>
        <taxon>Pseudomonadati</taxon>
        <taxon>Bacteroidota</taxon>
        <taxon>Cytophagia</taxon>
        <taxon>Cytophagales</taxon>
        <taxon>Cyclobacteriaceae</taxon>
        <taxon>Cecembia</taxon>
    </lineage>
</organism>
<evidence type="ECO:0000313" key="2">
    <source>
        <dbReference type="Proteomes" id="UP000004478"/>
    </source>
</evidence>
<name>K1LKD8_CECL9</name>